<reference evidence="1" key="1">
    <citation type="submission" date="2021-01" db="EMBL/GenBank/DDBJ databases">
        <authorList>
            <person name="Corre E."/>
            <person name="Pelletier E."/>
            <person name="Niang G."/>
            <person name="Scheremetjew M."/>
            <person name="Finn R."/>
            <person name="Kale V."/>
            <person name="Holt S."/>
            <person name="Cochrane G."/>
            <person name="Meng A."/>
            <person name="Brown T."/>
            <person name="Cohen L."/>
        </authorList>
    </citation>
    <scope>NUCLEOTIDE SEQUENCE</scope>
    <source>
        <strain evidence="1">CCMP281</strain>
    </source>
</reference>
<name>A0A7S3F8H7_9EUKA</name>
<evidence type="ECO:0000313" key="1">
    <source>
        <dbReference type="EMBL" id="CAE0132407.1"/>
    </source>
</evidence>
<organism evidence="1">
    <name type="scientific">Haptolina ericina</name>
    <dbReference type="NCBI Taxonomy" id="156174"/>
    <lineage>
        <taxon>Eukaryota</taxon>
        <taxon>Haptista</taxon>
        <taxon>Haptophyta</taxon>
        <taxon>Prymnesiophyceae</taxon>
        <taxon>Prymnesiales</taxon>
        <taxon>Prymnesiaceae</taxon>
        <taxon>Haptolina</taxon>
    </lineage>
</organism>
<protein>
    <submittedName>
        <fullName evidence="1">Uncharacterized protein</fullName>
    </submittedName>
</protein>
<gene>
    <name evidence="1" type="ORF">HERI1096_LOCUS29171</name>
</gene>
<proteinExistence type="predicted"/>
<sequence>MREPEPDALHAARPTFILRGGVLCGTNLLQTALQHIFKAAAHGIEDAHFYAGCPPSAYEVGGCCSKHGKPTPICAIKPAPAAIVVIMRTPYSWLASLHKLPLHTNAQQLVSPIFSAFLRTPLPRQFVGQCSRAKCTPLAVWSQAIKWYSRLLPTHRTLRLRHSDLFSPELLAPKLSILATWGFPITRSLGSVPSKMPMSGSQGMASVEGVEHVDPPPWLPLVASDHEARSVHGDAGRVIKNNKVSGTFTQETWMRLRRYEKGQGWLDCYSPEDLAWVNERLSNAHMAAFGFERIVDGGQARDLPWCTCYFPPAVEPYKNRSIDASVILHLGKPYHPVSCRAPRLRSGGPIAKGV</sequence>
<accession>A0A7S3F8H7</accession>
<dbReference type="EMBL" id="HBHX01052889">
    <property type="protein sequence ID" value="CAE0132407.1"/>
    <property type="molecule type" value="Transcribed_RNA"/>
</dbReference>
<dbReference type="AlphaFoldDB" id="A0A7S3F8H7"/>